<protein>
    <submittedName>
        <fullName evidence="2">Uncharacterized protein</fullName>
    </submittedName>
</protein>
<feature type="compositionally biased region" description="Basic and acidic residues" evidence="1">
    <location>
        <begin position="186"/>
        <end position="216"/>
    </location>
</feature>
<feature type="compositionally biased region" description="Basic and acidic residues" evidence="1">
    <location>
        <begin position="22"/>
        <end position="37"/>
    </location>
</feature>
<keyword evidence="3" id="KW-1185">Reference proteome</keyword>
<evidence type="ECO:0000256" key="1">
    <source>
        <dbReference type="SAM" id="MobiDB-lite"/>
    </source>
</evidence>
<evidence type="ECO:0000313" key="3">
    <source>
        <dbReference type="Proteomes" id="UP000315522"/>
    </source>
</evidence>
<reference evidence="2 3" key="1">
    <citation type="submission" date="2018-05" db="EMBL/GenBank/DDBJ databases">
        <title>Genome sequencing and assembly of the regulated plant pathogen Lachnellula willkommii and related sister species for the development of diagnostic species identification markers.</title>
        <authorList>
            <person name="Giroux E."/>
            <person name="Bilodeau G."/>
        </authorList>
    </citation>
    <scope>NUCLEOTIDE SEQUENCE [LARGE SCALE GENOMIC DNA]</scope>
    <source>
        <strain evidence="2 3">CBS 172.35</strain>
    </source>
</reference>
<feature type="compositionally biased region" description="Polar residues" evidence="1">
    <location>
        <begin position="47"/>
        <end position="56"/>
    </location>
</feature>
<feature type="compositionally biased region" description="Basic and acidic residues" evidence="1">
    <location>
        <begin position="76"/>
        <end position="90"/>
    </location>
</feature>
<organism evidence="2 3">
    <name type="scientific">Lachnellula willkommii</name>
    <dbReference type="NCBI Taxonomy" id="215461"/>
    <lineage>
        <taxon>Eukaryota</taxon>
        <taxon>Fungi</taxon>
        <taxon>Dikarya</taxon>
        <taxon>Ascomycota</taxon>
        <taxon>Pezizomycotina</taxon>
        <taxon>Leotiomycetes</taxon>
        <taxon>Helotiales</taxon>
        <taxon>Lachnaceae</taxon>
        <taxon>Lachnellula</taxon>
    </lineage>
</organism>
<dbReference type="Proteomes" id="UP000315522">
    <property type="component" value="Unassembled WGS sequence"/>
</dbReference>
<proteinExistence type="predicted"/>
<evidence type="ECO:0000313" key="2">
    <source>
        <dbReference type="EMBL" id="TVY92750.1"/>
    </source>
</evidence>
<accession>A0A559MIF7</accession>
<dbReference type="AlphaFoldDB" id="A0A559MIF7"/>
<gene>
    <name evidence="2" type="ORF">LAWI1_G002076</name>
</gene>
<sequence>MAGFFDVRGSGLARAQRALAGLEEHPERLDRERRRFSDSPPLYKSDMSGTTTRSQSPNPPTEEQRLRQQRRMQLAGEREASEPRKQFRAQVEEERRRIWNAEPRTGWMEITSDLYTFQEEARETVKKRWVEQGIWNNKWNYYTIGRWKHEEPLELELESETDIEAESSPPPFSFLSKEPQPKPRRPKSDEEKRRIAERRVIREREREASQRERIQEESANGEGTNAADINTRAYEIIKNTWTKRGI</sequence>
<comment type="caution">
    <text evidence="2">The sequence shown here is derived from an EMBL/GenBank/DDBJ whole genome shotgun (WGS) entry which is preliminary data.</text>
</comment>
<feature type="region of interest" description="Disordered" evidence="1">
    <location>
        <begin position="19"/>
        <end position="90"/>
    </location>
</feature>
<name>A0A559MIF7_9HELO</name>
<dbReference type="EMBL" id="QGML01000255">
    <property type="protein sequence ID" value="TVY92750.1"/>
    <property type="molecule type" value="Genomic_DNA"/>
</dbReference>
<feature type="region of interest" description="Disordered" evidence="1">
    <location>
        <begin position="158"/>
        <end position="229"/>
    </location>
</feature>